<evidence type="ECO:0000313" key="2">
    <source>
        <dbReference type="Proteomes" id="UP000031014"/>
    </source>
</evidence>
<protein>
    <submittedName>
        <fullName evidence="1">Uncharacterized protein</fullName>
    </submittedName>
</protein>
<dbReference type="STRING" id="1321606.SAMD00020551_1676"/>
<dbReference type="Proteomes" id="UP000031014">
    <property type="component" value="Unassembled WGS sequence"/>
</dbReference>
<sequence length="38" mass="4700">MLFKQENIKFCFSYFQDCLLFLGQEFAQYKTFVTNRHN</sequence>
<organism evidence="1 2">
    <name type="scientific">Mesobacillus selenatarsenatis (strain DSM 18680 / JCM 14380 / FERM P-15431 / SF-1)</name>
    <dbReference type="NCBI Taxonomy" id="1321606"/>
    <lineage>
        <taxon>Bacteria</taxon>
        <taxon>Bacillati</taxon>
        <taxon>Bacillota</taxon>
        <taxon>Bacilli</taxon>
        <taxon>Bacillales</taxon>
        <taxon>Bacillaceae</taxon>
        <taxon>Mesobacillus</taxon>
    </lineage>
</organism>
<proteinExistence type="predicted"/>
<dbReference type="AlphaFoldDB" id="A0A0A8X5W4"/>
<accession>A0A0A8X5W4</accession>
<comment type="caution">
    <text evidence="1">The sequence shown here is derived from an EMBL/GenBank/DDBJ whole genome shotgun (WGS) entry which is preliminary data.</text>
</comment>
<name>A0A0A8X5W4_MESS1</name>
<dbReference type="EMBL" id="BASE01000035">
    <property type="protein sequence ID" value="GAM13531.1"/>
    <property type="molecule type" value="Genomic_DNA"/>
</dbReference>
<gene>
    <name evidence="1" type="ORF">SAMD00020551_1676</name>
</gene>
<evidence type="ECO:0000313" key="1">
    <source>
        <dbReference type="EMBL" id="GAM13531.1"/>
    </source>
</evidence>
<reference evidence="1 2" key="1">
    <citation type="submission" date="2013-06" db="EMBL/GenBank/DDBJ databases">
        <title>Whole genome shotgun sequence of Bacillus selenatarsenatis SF-1.</title>
        <authorList>
            <person name="Kuroda M."/>
            <person name="Sei K."/>
            <person name="Yamashita M."/>
            <person name="Ike M."/>
        </authorList>
    </citation>
    <scope>NUCLEOTIDE SEQUENCE [LARGE SCALE GENOMIC DNA]</scope>
    <source>
        <strain evidence="1 2">SF-1</strain>
    </source>
</reference>
<keyword evidence="2" id="KW-1185">Reference proteome</keyword>